<dbReference type="InterPro" id="IPR009048">
    <property type="entry name" value="A-macroglobulin_rcpt-bd"/>
</dbReference>
<dbReference type="InterPro" id="IPR041555">
    <property type="entry name" value="MG3"/>
</dbReference>
<comment type="function">
    <text evidence="9">Binds covalently through a thioester bond to the pathogen surface resulting in pathogen clearance.</text>
</comment>
<gene>
    <name evidence="16" type="ORF">OTU49_017522</name>
</gene>
<dbReference type="Gene3D" id="2.60.40.1940">
    <property type="match status" value="1"/>
</dbReference>
<dbReference type="Pfam" id="PF00207">
    <property type="entry name" value="A2M"/>
    <property type="match status" value="1"/>
</dbReference>
<evidence type="ECO:0000256" key="8">
    <source>
        <dbReference type="ARBA" id="ARBA00023180"/>
    </source>
</evidence>
<comment type="subcellular location">
    <subcellularLocation>
        <location evidence="1">Secreted</location>
    </subcellularLocation>
</comment>
<evidence type="ECO:0000313" key="17">
    <source>
        <dbReference type="Proteomes" id="UP001445076"/>
    </source>
</evidence>
<evidence type="ECO:0000256" key="12">
    <source>
        <dbReference type="SAM" id="MobiDB-lite"/>
    </source>
</evidence>
<evidence type="ECO:0000313" key="16">
    <source>
        <dbReference type="EMBL" id="KAK8754667.1"/>
    </source>
</evidence>
<dbReference type="GO" id="GO:0004867">
    <property type="term" value="F:serine-type endopeptidase inhibitor activity"/>
    <property type="evidence" value="ECO:0007669"/>
    <property type="project" value="UniProtKB-KW"/>
</dbReference>
<evidence type="ECO:0000256" key="9">
    <source>
        <dbReference type="ARBA" id="ARBA00057615"/>
    </source>
</evidence>
<comment type="caution">
    <text evidence="16">The sequence shown here is derived from an EMBL/GenBank/DDBJ whole genome shotgun (WGS) entry which is preliminary data.</text>
</comment>
<keyword evidence="4" id="KW-0646">Protease inhibitor</keyword>
<accession>A0AAW0YDL4</accession>
<dbReference type="InterPro" id="IPR013783">
    <property type="entry name" value="Ig-like_fold"/>
</dbReference>
<evidence type="ECO:0000256" key="11">
    <source>
        <dbReference type="ARBA" id="ARBA00078071"/>
    </source>
</evidence>
<dbReference type="Gene3D" id="2.20.130.20">
    <property type="match status" value="1"/>
</dbReference>
<dbReference type="InterPro" id="IPR011625">
    <property type="entry name" value="A2M_N_BRD"/>
</dbReference>
<dbReference type="InterPro" id="IPR041813">
    <property type="entry name" value="A2M_TED"/>
</dbReference>
<keyword evidence="8" id="KW-0325">Glycoprotein</keyword>
<comment type="subunit">
    <text evidence="10">Heterodimer of a TEP1-N chain and an TEP1-C chain non-covalently linked. Forms a complex composed of TEP1-N and TEP1-C heterodimer, LRIM1 and APL1C; the interaction stabilizes TEP1-N and TEP1-C heterodimer, prevents its binding to tissues while circulating in the hemolymph and protects the thioester bond from hydrolysis. Mature TEP1 and to a lesser extent full-length TEP1 interact with SPCLIP1; the interaction is induced by microbial infection.</text>
</comment>
<dbReference type="InterPro" id="IPR001599">
    <property type="entry name" value="Macroglobln_a2"/>
</dbReference>
<feature type="non-terminal residue" evidence="16">
    <location>
        <position position="1"/>
    </location>
</feature>
<evidence type="ECO:0000256" key="3">
    <source>
        <dbReference type="ARBA" id="ARBA00022525"/>
    </source>
</evidence>
<evidence type="ECO:0000259" key="13">
    <source>
        <dbReference type="SMART" id="SM01359"/>
    </source>
</evidence>
<keyword evidence="3" id="KW-0964">Secreted</keyword>
<dbReference type="Proteomes" id="UP001445076">
    <property type="component" value="Unassembled WGS sequence"/>
</dbReference>
<dbReference type="Gene3D" id="2.60.40.1930">
    <property type="match status" value="2"/>
</dbReference>
<reference evidence="16" key="2">
    <citation type="submission" date="2024-01" db="EMBL/GenBank/DDBJ databases">
        <authorList>
            <person name="He J."/>
            <person name="Wang M."/>
            <person name="Zheng J."/>
            <person name="Liu Z."/>
        </authorList>
    </citation>
    <scope>NUCLEOTIDE SEQUENCE</scope>
    <source>
        <strain evidence="16">ZL_2023a</strain>
        <tissue evidence="16">Muscle</tissue>
    </source>
</reference>
<dbReference type="Gene3D" id="1.50.10.20">
    <property type="match status" value="1"/>
</dbReference>
<dbReference type="PANTHER" id="PTHR11412:SF171">
    <property type="entry name" value="PREGNANCY ZONE PROTEIN-LIKE PROTEIN"/>
    <property type="match status" value="1"/>
</dbReference>
<evidence type="ECO:0000259" key="15">
    <source>
        <dbReference type="SMART" id="SM01361"/>
    </source>
</evidence>
<feature type="domain" description="Alpha-macroglobulin receptor-binding" evidence="15">
    <location>
        <begin position="1396"/>
        <end position="1484"/>
    </location>
</feature>
<organism evidence="16 17">
    <name type="scientific">Cherax quadricarinatus</name>
    <name type="common">Australian red claw crayfish</name>
    <dbReference type="NCBI Taxonomy" id="27406"/>
    <lineage>
        <taxon>Eukaryota</taxon>
        <taxon>Metazoa</taxon>
        <taxon>Ecdysozoa</taxon>
        <taxon>Arthropoda</taxon>
        <taxon>Crustacea</taxon>
        <taxon>Multicrustacea</taxon>
        <taxon>Malacostraca</taxon>
        <taxon>Eumalacostraca</taxon>
        <taxon>Eucarida</taxon>
        <taxon>Decapoda</taxon>
        <taxon>Pleocyemata</taxon>
        <taxon>Astacidea</taxon>
        <taxon>Parastacoidea</taxon>
        <taxon>Parastacidae</taxon>
        <taxon>Cherax</taxon>
    </lineage>
</organism>
<keyword evidence="7" id="KW-1015">Disulfide bond</keyword>
<dbReference type="Pfam" id="PF07678">
    <property type="entry name" value="TED_complement"/>
    <property type="match status" value="1"/>
</dbReference>
<dbReference type="InterPro" id="IPR050473">
    <property type="entry name" value="A2M/Complement_sys"/>
</dbReference>
<dbReference type="Gene3D" id="2.60.120.1540">
    <property type="match status" value="1"/>
</dbReference>
<dbReference type="SMART" id="SM01360">
    <property type="entry name" value="A2M"/>
    <property type="match status" value="1"/>
</dbReference>
<dbReference type="InterPro" id="IPR047565">
    <property type="entry name" value="Alpha-macroglob_thiol-ester_cl"/>
</dbReference>
<proteinExistence type="inferred from homology"/>
<evidence type="ECO:0000256" key="10">
    <source>
        <dbReference type="ARBA" id="ARBA00063781"/>
    </source>
</evidence>
<dbReference type="Pfam" id="PF17789">
    <property type="entry name" value="MG4"/>
    <property type="match status" value="1"/>
</dbReference>
<dbReference type="InterPro" id="IPR011626">
    <property type="entry name" value="Alpha-macroglobulin_TED"/>
</dbReference>
<dbReference type="InterPro" id="IPR019742">
    <property type="entry name" value="MacrogloblnA2_CS"/>
</dbReference>
<dbReference type="InterPro" id="IPR014756">
    <property type="entry name" value="Ig_E-set"/>
</dbReference>
<sequence length="1493" mass="164828">LEAAGNNHSLTGVQPERTTLPVAMLASNSLLVCVLTLIAAVSHGSYIITTPRQWVSGAPAQVCVYVDNPSAPEGDLTFAVTTYDWQQVDEDGNVTVVPNTSIHILGGKTEKCYEVAVPSSTYNYGDLHVFGSVAGVNISRTVSMSLKRSNQVTFIQTDKYLYEPGENVKFRILTVTGPYLNVSTDQYPLVWVETPSRTRIAQWKTVDNTAGLVHLDFDLADEPEKGLYTIYVDTQEESHSTTKFKVEDFVLPRFEVTLQPPSYILATDETFTFTVCVNYTFGQPVKGNLSLTVNNNQRKKCEVSVTHNVTFSGCREVKFTAQEMKVIDCNVYSLQASVIVTEEGTDVEMKREASVSITRNAVSFKTIYEDEYMKPNLPYTLKVRAELPDGSAAAGVPVDVCAAGRCTNMTTAPDGLFTVVLPNYDTNRVMMMAVNCRTVMHQSKFSKDLKYYYSPSNSSLLIHAPEGKLKCVSGEAQEYILPVLFSATGQTSAVFIVQVVSRGKIQHQSSQKFELSSGELPINEKHLVSPLPPPPENTIRGVVNIKVLIPPTASPQVKVLVWYTREDGEVVADTRELEVEKCLPNKVDLTWSVAKAQPGAAASLTLSSEPHSVCSLGVVDRSTELLADNPDPISLEKLFNIADSFNIGRWLNSQINVYQYCFNKKLSEPEEKPGNIIRRYSFYSDYVDALQMFDNSGLYVFTDLTVETRPCEERVYYHLGIGGIGVPGVAGGIVAPSTTGRPPLLTTTPSVPTATSISEQEDSDTEADAPRTNFPETWLWNLVILPSSGVSSQDLTVPDTITQWVGKAVCVHPEKGVGLSQRKSIITFTPFFADLTLPPTVKRSEILPVKMSIFNYLSQPIPVTVQVEESSEYDILEEPGQQGLGKQSSCLPAQDKVVRTVRIKPGVIGEVNITVTAFVDHQFSGACGSGDTSITRRDALIKPIKVEAEGFLREKTWTKYICTEDVKTGDDSLEQWKLQTPSHIVEGSDRAWVTAVGDLLALTLENLGNLIRMPYGCGEQNMLNFAPNIFIMQYLKATKQSTPESTKKLLTFMKTGYQRELLYRRRDGSYSAFGNADDSGSTWLSAFVLKSFAQAQEFILIDNKDLNQTSTWLQKQQGSDGCFNSVGKLFHKAMQGGIESSNSSVPLTAYVMIAMLEADDESCSLSVCQATQCLHADTTQHPYILALKAYVFALAKVPEAETVLQQLLKLAIVSKNSTHWELPKGPGKSKAVAVETAGYAIMAMMTLDSVKYRDQARKVVKWITTQRNGQGGFYSTQDTVVALQALALYATYTYQGPLYVVASVKGTGFSHSFNVTEDNRLLQQLVKLPVLPTAVSVTLQGQGCAVLQAVLRYNIPEAEASDAFDMTVNTITVPDNKCVTKRITACASYILPDGKSNMVVIEVDLISGYIPEKEDLMKLVRDDLNIKRYEVDGSKITFYIEELTAKDTCVNFRVIRDIDVENVKPGSVRIYDYYKPEFQIFKSYTLPPTTECR</sequence>
<feature type="domain" description="Alpha-2-macroglobulin bait region" evidence="13">
    <location>
        <begin position="460"/>
        <end position="626"/>
    </location>
</feature>
<dbReference type="Pfam" id="PF07703">
    <property type="entry name" value="A2M_BRD"/>
    <property type="match status" value="1"/>
</dbReference>
<evidence type="ECO:0000256" key="7">
    <source>
        <dbReference type="ARBA" id="ARBA00023157"/>
    </source>
</evidence>
<dbReference type="SMART" id="SM01419">
    <property type="entry name" value="Thiol-ester_cl"/>
    <property type="match status" value="1"/>
</dbReference>
<dbReference type="EMBL" id="JARKIK010000001">
    <property type="protein sequence ID" value="KAK8754667.1"/>
    <property type="molecule type" value="Genomic_DNA"/>
</dbReference>
<feature type="domain" description="Alpha-2-macroglobulin" evidence="14">
    <location>
        <begin position="777"/>
        <end position="867"/>
    </location>
</feature>
<dbReference type="InterPro" id="IPR002890">
    <property type="entry name" value="MG2"/>
</dbReference>
<dbReference type="InterPro" id="IPR008930">
    <property type="entry name" value="Terpenoid_cyclase/PrenylTrfase"/>
</dbReference>
<evidence type="ECO:0000256" key="1">
    <source>
        <dbReference type="ARBA" id="ARBA00004613"/>
    </source>
</evidence>
<dbReference type="EMBL" id="JARKIK010000001">
    <property type="protein sequence ID" value="KAK8754665.1"/>
    <property type="molecule type" value="Genomic_DNA"/>
</dbReference>
<dbReference type="InterPro" id="IPR040839">
    <property type="entry name" value="MG4"/>
</dbReference>
<dbReference type="SUPFAM" id="SSF48239">
    <property type="entry name" value="Terpenoid cyclases/Protein prenyltransferases"/>
    <property type="match status" value="1"/>
</dbReference>
<dbReference type="Gene3D" id="2.60.40.10">
    <property type="entry name" value="Immunoglobulins"/>
    <property type="match status" value="2"/>
</dbReference>
<keyword evidence="6" id="KW-0722">Serine protease inhibitor</keyword>
<feature type="region of interest" description="Disordered" evidence="12">
    <location>
        <begin position="740"/>
        <end position="770"/>
    </location>
</feature>
<dbReference type="InterPro" id="IPR036595">
    <property type="entry name" value="A-macroglobulin_rcpt-bd_sf"/>
</dbReference>
<dbReference type="SMART" id="SM01359">
    <property type="entry name" value="A2M_N_2"/>
    <property type="match status" value="1"/>
</dbReference>
<feature type="compositionally biased region" description="Low complexity" evidence="12">
    <location>
        <begin position="740"/>
        <end position="756"/>
    </location>
</feature>
<comment type="similarity">
    <text evidence="2">Belongs to the protease inhibitor I39 (alpha-2-macroglobulin) family.</text>
</comment>
<name>A0AAW0YDL4_CHEQU</name>
<evidence type="ECO:0000256" key="4">
    <source>
        <dbReference type="ARBA" id="ARBA00022690"/>
    </source>
</evidence>
<dbReference type="Pfam" id="PF17791">
    <property type="entry name" value="MG3"/>
    <property type="match status" value="1"/>
</dbReference>
<dbReference type="GO" id="GO:0005615">
    <property type="term" value="C:extracellular space"/>
    <property type="evidence" value="ECO:0007669"/>
    <property type="project" value="InterPro"/>
</dbReference>
<dbReference type="PANTHER" id="PTHR11412">
    <property type="entry name" value="MACROGLOBULIN / COMPLEMENT"/>
    <property type="match status" value="1"/>
</dbReference>
<reference evidence="16 17" key="1">
    <citation type="journal article" date="2024" name="BMC Genomics">
        <title>Genome assembly of redclaw crayfish (Cherax quadricarinatus) provides insights into its immune adaptation and hypoxia tolerance.</title>
        <authorList>
            <person name="Liu Z."/>
            <person name="Zheng J."/>
            <person name="Li H."/>
            <person name="Fang K."/>
            <person name="Wang S."/>
            <person name="He J."/>
            <person name="Zhou D."/>
            <person name="Weng S."/>
            <person name="Chi M."/>
            <person name="Gu Z."/>
            <person name="He J."/>
            <person name="Li F."/>
            <person name="Wang M."/>
        </authorList>
    </citation>
    <scope>NUCLEOTIDE SEQUENCE [LARGE SCALE GENOMIC DNA]</scope>
    <source>
        <strain evidence="16">ZL_2023a</strain>
    </source>
</reference>
<dbReference type="SUPFAM" id="SSF49410">
    <property type="entry name" value="Alpha-macroglobulin receptor domain"/>
    <property type="match status" value="1"/>
</dbReference>
<dbReference type="CDD" id="cd02897">
    <property type="entry name" value="A2M_2"/>
    <property type="match status" value="1"/>
</dbReference>
<dbReference type="PROSITE" id="PS00477">
    <property type="entry name" value="ALPHA_2_MACROGLOBULIN"/>
    <property type="match status" value="1"/>
</dbReference>
<dbReference type="Pfam" id="PF01835">
    <property type="entry name" value="MG2"/>
    <property type="match status" value="1"/>
</dbReference>
<dbReference type="FunFam" id="2.60.40.1930:FF:000001">
    <property type="entry name" value="CD109 isoform 3"/>
    <property type="match status" value="1"/>
</dbReference>
<evidence type="ECO:0000256" key="5">
    <source>
        <dbReference type="ARBA" id="ARBA00022729"/>
    </source>
</evidence>
<dbReference type="Gene3D" id="2.60.40.690">
    <property type="entry name" value="Alpha-macroglobulin, receptor-binding domain"/>
    <property type="match status" value="1"/>
</dbReference>
<keyword evidence="17" id="KW-1185">Reference proteome</keyword>
<keyword evidence="5" id="KW-0732">Signal</keyword>
<dbReference type="FunFam" id="1.50.10.20:FF:000001">
    <property type="entry name" value="CD109 isoform 1"/>
    <property type="match status" value="1"/>
</dbReference>
<dbReference type="Pfam" id="PF07677">
    <property type="entry name" value="A2M_recep"/>
    <property type="match status" value="1"/>
</dbReference>
<evidence type="ECO:0000256" key="2">
    <source>
        <dbReference type="ARBA" id="ARBA00010952"/>
    </source>
</evidence>
<dbReference type="SMART" id="SM01361">
    <property type="entry name" value="A2M_recep"/>
    <property type="match status" value="1"/>
</dbReference>
<dbReference type="SUPFAM" id="SSF81296">
    <property type="entry name" value="E set domains"/>
    <property type="match status" value="1"/>
</dbReference>
<evidence type="ECO:0000259" key="14">
    <source>
        <dbReference type="SMART" id="SM01360"/>
    </source>
</evidence>
<evidence type="ECO:0000256" key="6">
    <source>
        <dbReference type="ARBA" id="ARBA00022900"/>
    </source>
</evidence>
<protein>
    <recommendedName>
        <fullName evidence="11">TEP1-F</fullName>
    </recommendedName>
</protein>